<organism evidence="1 2">
    <name type="scientific">Clostridium argentinense CDC 2741</name>
    <dbReference type="NCBI Taxonomy" id="1418104"/>
    <lineage>
        <taxon>Bacteria</taxon>
        <taxon>Bacillati</taxon>
        <taxon>Bacillota</taxon>
        <taxon>Clostridia</taxon>
        <taxon>Eubacteriales</taxon>
        <taxon>Clostridiaceae</taxon>
        <taxon>Clostridium</taxon>
    </lineage>
</organism>
<dbReference type="AlphaFoldDB" id="A0A0C1RBV9"/>
<keyword evidence="2" id="KW-1185">Reference proteome</keyword>
<accession>A0A0C1RBV9</accession>
<evidence type="ECO:0000313" key="2">
    <source>
        <dbReference type="Proteomes" id="UP000031366"/>
    </source>
</evidence>
<dbReference type="EMBL" id="AYSO01000013">
    <property type="protein sequence ID" value="KIE47876.1"/>
    <property type="molecule type" value="Genomic_DNA"/>
</dbReference>
<dbReference type="Proteomes" id="UP000031366">
    <property type="component" value="Unassembled WGS sequence"/>
</dbReference>
<evidence type="ECO:0000313" key="1">
    <source>
        <dbReference type="EMBL" id="KIE47876.1"/>
    </source>
</evidence>
<comment type="caution">
    <text evidence="1">The sequence shown here is derived from an EMBL/GenBank/DDBJ whole genome shotgun (WGS) entry which is preliminary data.</text>
</comment>
<sequence>MVFEYENNPPEFLIKETMRNSKEKISYDEARKKVLLDKVHLYVLAELEVGVKQWESQQAASNEIQKFLESKLVY</sequence>
<proteinExistence type="predicted"/>
<gene>
    <name evidence="1" type="ORF">U732_3699</name>
</gene>
<reference evidence="1 2" key="1">
    <citation type="journal article" date="2015" name="Infect. Genet. Evol.">
        <title>Genomic sequences of six botulinum neurotoxin-producing strains representing three clostridial species illustrate the mobility and diversity of botulinum neurotoxin genes.</title>
        <authorList>
            <person name="Smith T.J."/>
            <person name="Hill K.K."/>
            <person name="Xie G."/>
            <person name="Foley B.T."/>
            <person name="Williamson C.H."/>
            <person name="Foster J.T."/>
            <person name="Johnson S.L."/>
            <person name="Chertkov O."/>
            <person name="Teshima H."/>
            <person name="Gibbons H.S."/>
            <person name="Johnsky L.A."/>
            <person name="Karavis M.A."/>
            <person name="Smith L.A."/>
        </authorList>
    </citation>
    <scope>NUCLEOTIDE SEQUENCE [LARGE SCALE GENOMIC DNA]</scope>
    <source>
        <strain evidence="1 2">CDC 2741</strain>
    </source>
</reference>
<dbReference type="RefSeq" id="WP_039630954.1">
    <property type="nucleotide sequence ID" value="NZ_AYSO01000013.1"/>
</dbReference>
<protein>
    <submittedName>
        <fullName evidence="1">Uncharacterized protein</fullName>
    </submittedName>
</protein>
<name>A0A0C1RBV9_9CLOT</name>